<reference evidence="2 3" key="1">
    <citation type="submission" date="2018-05" db="EMBL/GenBank/DDBJ databases">
        <title>Genome sequencing and assembly of the regulated plant pathogen Lachnellula willkommii and related sister species for the development of diagnostic species identification markers.</title>
        <authorList>
            <person name="Giroux E."/>
            <person name="Bilodeau G."/>
        </authorList>
    </citation>
    <scope>NUCLEOTIDE SEQUENCE [LARGE SCALE GENOMIC DNA]</scope>
    <source>
        <strain evidence="2 3">CBS 185.66</strain>
    </source>
</reference>
<evidence type="ECO:0000313" key="3">
    <source>
        <dbReference type="Proteomes" id="UP000431533"/>
    </source>
</evidence>
<evidence type="ECO:0000256" key="1">
    <source>
        <dbReference type="SAM" id="MobiDB-lite"/>
    </source>
</evidence>
<feature type="compositionally biased region" description="Polar residues" evidence="1">
    <location>
        <begin position="22"/>
        <end position="31"/>
    </location>
</feature>
<protein>
    <submittedName>
        <fullName evidence="2">Uncharacterized protein</fullName>
    </submittedName>
</protein>
<dbReference type="AlphaFoldDB" id="A0A8H8U2G3"/>
<dbReference type="EMBL" id="QGMH01000024">
    <property type="protein sequence ID" value="TVY28942.1"/>
    <property type="molecule type" value="Genomic_DNA"/>
</dbReference>
<accession>A0A8H8U2G3</accession>
<comment type="caution">
    <text evidence="2">The sequence shown here is derived from an EMBL/GenBank/DDBJ whole genome shotgun (WGS) entry which is preliminary data.</text>
</comment>
<organism evidence="2 3">
    <name type="scientific">Lachnellula hyalina</name>
    <dbReference type="NCBI Taxonomy" id="1316788"/>
    <lineage>
        <taxon>Eukaryota</taxon>
        <taxon>Fungi</taxon>
        <taxon>Dikarya</taxon>
        <taxon>Ascomycota</taxon>
        <taxon>Pezizomycotina</taxon>
        <taxon>Leotiomycetes</taxon>
        <taxon>Helotiales</taxon>
        <taxon>Lachnaceae</taxon>
        <taxon>Lachnellula</taxon>
    </lineage>
</organism>
<proteinExistence type="predicted"/>
<feature type="region of interest" description="Disordered" evidence="1">
    <location>
        <begin position="1"/>
        <end position="55"/>
    </location>
</feature>
<sequence>MAPRQPRKSQSTIESESEEDSQPVSTEQNTVDMLKTAKSMVDDGKKRRDKKRKAIENSYDNRVKEVETRIDTLFAVRKSRVTKNQKELWTRLEKLNTKREKLEQLILASMLSIEEHTITIAVQMEAVFAGRMEDIE</sequence>
<dbReference type="OrthoDB" id="3438854at2759"/>
<keyword evidence="3" id="KW-1185">Reference proteome</keyword>
<evidence type="ECO:0000313" key="2">
    <source>
        <dbReference type="EMBL" id="TVY28942.1"/>
    </source>
</evidence>
<dbReference type="GeneID" id="41981892"/>
<name>A0A8H8U2G3_9HELO</name>
<dbReference type="RefSeq" id="XP_031007730.1">
    <property type="nucleotide sequence ID" value="XM_031146674.1"/>
</dbReference>
<dbReference type="Proteomes" id="UP000431533">
    <property type="component" value="Unassembled WGS sequence"/>
</dbReference>
<gene>
    <name evidence="2" type="ORF">LHYA1_G001694</name>
</gene>